<keyword evidence="2" id="KW-0732">Signal</keyword>
<name>A0A7S1GR98_CYCTE</name>
<proteinExistence type="predicted"/>
<evidence type="ECO:0000313" key="3">
    <source>
        <dbReference type="EMBL" id="CAD8944840.1"/>
    </source>
</evidence>
<feature type="chain" id="PRO_5030840178" evidence="2">
    <location>
        <begin position="20"/>
        <end position="217"/>
    </location>
</feature>
<keyword evidence="1" id="KW-0175">Coiled coil</keyword>
<accession>A0A7S1GR98</accession>
<dbReference type="AlphaFoldDB" id="A0A7S1GR98"/>
<feature type="signal peptide" evidence="2">
    <location>
        <begin position="1"/>
        <end position="19"/>
    </location>
</feature>
<sequence>MVGFKSFLCGLLYLASVGAFQNPLAHVWTHAVPTEMRAVIDPNLYNNFLLDPAVVAVVSAAAGAAAQVPRIQQLERDLEQAHTELMEMEDQMVDKIKILEDQLFEMDTEFEQQSAREKKKYDMTLREEIEKTTKKLKEDYQFSLDIKLKDAKSQMLSEKLDFVNKLTGDKQSELSLLRLQSEKLQVDNHKLEEALDLSRNELEKMKNTPTDRKWWKF</sequence>
<organism evidence="3">
    <name type="scientific">Cyclophora tenuis</name>
    <name type="common">Marine diatom</name>
    <dbReference type="NCBI Taxonomy" id="216820"/>
    <lineage>
        <taxon>Eukaryota</taxon>
        <taxon>Sar</taxon>
        <taxon>Stramenopiles</taxon>
        <taxon>Ochrophyta</taxon>
        <taxon>Bacillariophyta</taxon>
        <taxon>Fragilariophyceae</taxon>
        <taxon>Fragilariophycidae</taxon>
        <taxon>Cyclophorales</taxon>
        <taxon>Cyclophoraceae</taxon>
        <taxon>Cyclophora</taxon>
    </lineage>
</organism>
<evidence type="ECO:0000256" key="1">
    <source>
        <dbReference type="SAM" id="Coils"/>
    </source>
</evidence>
<dbReference type="EMBL" id="HBFW01025006">
    <property type="protein sequence ID" value="CAD8944840.1"/>
    <property type="molecule type" value="Transcribed_RNA"/>
</dbReference>
<protein>
    <submittedName>
        <fullName evidence="3">Uncharacterized protein</fullName>
    </submittedName>
</protein>
<reference evidence="3" key="1">
    <citation type="submission" date="2021-01" db="EMBL/GenBank/DDBJ databases">
        <authorList>
            <person name="Corre E."/>
            <person name="Pelletier E."/>
            <person name="Niang G."/>
            <person name="Scheremetjew M."/>
            <person name="Finn R."/>
            <person name="Kale V."/>
            <person name="Holt S."/>
            <person name="Cochrane G."/>
            <person name="Meng A."/>
            <person name="Brown T."/>
            <person name="Cohen L."/>
        </authorList>
    </citation>
    <scope>NUCLEOTIDE SEQUENCE</scope>
    <source>
        <strain evidence="3">ECT3854</strain>
    </source>
</reference>
<gene>
    <name evidence="3" type="ORF">CTEN0397_LOCUS16044</name>
</gene>
<evidence type="ECO:0000256" key="2">
    <source>
        <dbReference type="SAM" id="SignalP"/>
    </source>
</evidence>
<feature type="coiled-coil region" evidence="1">
    <location>
        <begin position="174"/>
        <end position="208"/>
    </location>
</feature>